<sequence length="113" mass="13012">MQIVESGESAIEKLKLVSGPIGDVVKKKIHAVTEKNPGYIYFKTINDIMSGRHTSKNLELSPSDIMRFKYTPITSVDVERSFSRFKNILRPNRRHLTFENLKEIVIIQCNKSF</sequence>
<dbReference type="Proteomes" id="UP001160148">
    <property type="component" value="Unassembled WGS sequence"/>
</dbReference>
<dbReference type="GO" id="GO:0046983">
    <property type="term" value="F:protein dimerization activity"/>
    <property type="evidence" value="ECO:0007669"/>
    <property type="project" value="InterPro"/>
</dbReference>
<evidence type="ECO:0000313" key="2">
    <source>
        <dbReference type="EMBL" id="CAI6376884.1"/>
    </source>
</evidence>
<dbReference type="Pfam" id="PF05699">
    <property type="entry name" value="Dimer_Tnp_hAT"/>
    <property type="match status" value="1"/>
</dbReference>
<dbReference type="EMBL" id="CARXXK010001584">
    <property type="protein sequence ID" value="CAI6376884.1"/>
    <property type="molecule type" value="Genomic_DNA"/>
</dbReference>
<reference evidence="2 3" key="1">
    <citation type="submission" date="2023-01" db="EMBL/GenBank/DDBJ databases">
        <authorList>
            <person name="Whitehead M."/>
        </authorList>
    </citation>
    <scope>NUCLEOTIDE SEQUENCE [LARGE SCALE GENOMIC DNA]</scope>
</reference>
<name>A0AAV0YB33_9HEMI</name>
<dbReference type="AlphaFoldDB" id="A0AAV0YB33"/>
<evidence type="ECO:0000313" key="3">
    <source>
        <dbReference type="Proteomes" id="UP001160148"/>
    </source>
</evidence>
<accession>A0AAV0YB33</accession>
<organism evidence="2 3">
    <name type="scientific">Macrosiphum euphorbiae</name>
    <name type="common">potato aphid</name>
    <dbReference type="NCBI Taxonomy" id="13131"/>
    <lineage>
        <taxon>Eukaryota</taxon>
        <taxon>Metazoa</taxon>
        <taxon>Ecdysozoa</taxon>
        <taxon>Arthropoda</taxon>
        <taxon>Hexapoda</taxon>
        <taxon>Insecta</taxon>
        <taxon>Pterygota</taxon>
        <taxon>Neoptera</taxon>
        <taxon>Paraneoptera</taxon>
        <taxon>Hemiptera</taxon>
        <taxon>Sternorrhyncha</taxon>
        <taxon>Aphidomorpha</taxon>
        <taxon>Aphidoidea</taxon>
        <taxon>Aphididae</taxon>
        <taxon>Macrosiphini</taxon>
        <taxon>Macrosiphum</taxon>
    </lineage>
</organism>
<dbReference type="InterPro" id="IPR008906">
    <property type="entry name" value="HATC_C_dom"/>
</dbReference>
<comment type="caution">
    <text evidence="2">The sequence shown here is derived from an EMBL/GenBank/DDBJ whole genome shotgun (WGS) entry which is preliminary data.</text>
</comment>
<dbReference type="SUPFAM" id="SSF53098">
    <property type="entry name" value="Ribonuclease H-like"/>
    <property type="match status" value="1"/>
</dbReference>
<gene>
    <name evidence="2" type="ORF">MEUPH1_LOCUS30212</name>
</gene>
<keyword evidence="3" id="KW-1185">Reference proteome</keyword>
<feature type="domain" description="HAT C-terminal dimerisation" evidence="1">
    <location>
        <begin position="72"/>
        <end position="108"/>
    </location>
</feature>
<dbReference type="InterPro" id="IPR012337">
    <property type="entry name" value="RNaseH-like_sf"/>
</dbReference>
<protein>
    <recommendedName>
        <fullName evidence="1">HAT C-terminal dimerisation domain-containing protein</fullName>
    </recommendedName>
</protein>
<evidence type="ECO:0000259" key="1">
    <source>
        <dbReference type="Pfam" id="PF05699"/>
    </source>
</evidence>
<proteinExistence type="predicted"/>